<dbReference type="Proteomes" id="UP000509510">
    <property type="component" value="Chromosome V"/>
</dbReference>
<accession>A0A7H8RF58</accession>
<keyword evidence="2" id="KW-1185">Reference proteome</keyword>
<reference evidence="2" key="1">
    <citation type="submission" date="2020-06" db="EMBL/GenBank/DDBJ databases">
        <title>A chromosome-scale genome assembly of Talaromyces rugulosus W13939.</title>
        <authorList>
            <person name="Wang B."/>
            <person name="Guo L."/>
            <person name="Ye K."/>
            <person name="Wang L."/>
        </authorList>
    </citation>
    <scope>NUCLEOTIDE SEQUENCE [LARGE SCALE GENOMIC DNA]</scope>
    <source>
        <strain evidence="2">W13939</strain>
    </source>
</reference>
<dbReference type="RefSeq" id="XP_035349347.1">
    <property type="nucleotide sequence ID" value="XM_035493454.1"/>
</dbReference>
<dbReference type="GeneID" id="55997822"/>
<evidence type="ECO:0000313" key="2">
    <source>
        <dbReference type="Proteomes" id="UP000509510"/>
    </source>
</evidence>
<dbReference type="EMBL" id="CP055902">
    <property type="protein sequence ID" value="QKX63173.1"/>
    <property type="molecule type" value="Genomic_DNA"/>
</dbReference>
<protein>
    <submittedName>
        <fullName evidence="1">Uncharacterized protein</fullName>
    </submittedName>
</protein>
<gene>
    <name evidence="1" type="ORF">TRUGW13939_10342</name>
</gene>
<sequence length="211" mass="24676">MLSDLWASISACCGLFQIFNTPNITVRSINYLNKKDIETAIAEIRITSSDSKRLLEWRRIPYKELIEMKGGEDAVNKFYGCGAFWSFNGRIPVTFHHQTASSKANKKRKRNTEATKRYREQLQKRQDWWKTLKGWLLEETGDSTEMSSLSPELKMGSKELKREIHDLEAVLRDRYLRTLQKMGKLEEGTERLPIKVLHRKARTSQHWSTVI</sequence>
<dbReference type="AlphaFoldDB" id="A0A7H8RF58"/>
<name>A0A7H8RF58_TALRU</name>
<organism evidence="1 2">
    <name type="scientific">Talaromyces rugulosus</name>
    <name type="common">Penicillium rugulosum</name>
    <dbReference type="NCBI Taxonomy" id="121627"/>
    <lineage>
        <taxon>Eukaryota</taxon>
        <taxon>Fungi</taxon>
        <taxon>Dikarya</taxon>
        <taxon>Ascomycota</taxon>
        <taxon>Pezizomycotina</taxon>
        <taxon>Eurotiomycetes</taxon>
        <taxon>Eurotiomycetidae</taxon>
        <taxon>Eurotiales</taxon>
        <taxon>Trichocomaceae</taxon>
        <taxon>Talaromyces</taxon>
        <taxon>Talaromyces sect. Islandici</taxon>
    </lineage>
</organism>
<evidence type="ECO:0000313" key="1">
    <source>
        <dbReference type="EMBL" id="QKX63173.1"/>
    </source>
</evidence>
<proteinExistence type="predicted"/>
<dbReference type="KEGG" id="trg:TRUGW13939_10342"/>